<evidence type="ECO:0000313" key="6">
    <source>
        <dbReference type="EMBL" id="MDC0709623.1"/>
    </source>
</evidence>
<keyword evidence="1" id="KW-0805">Transcription regulation</keyword>
<feature type="compositionally biased region" description="Low complexity" evidence="4">
    <location>
        <begin position="13"/>
        <end position="30"/>
    </location>
</feature>
<evidence type="ECO:0000256" key="1">
    <source>
        <dbReference type="ARBA" id="ARBA00023015"/>
    </source>
</evidence>
<dbReference type="PROSITE" id="PS01124">
    <property type="entry name" value="HTH_ARAC_FAMILY_2"/>
    <property type="match status" value="1"/>
</dbReference>
<dbReference type="EMBL" id="JAQNDM010000002">
    <property type="protein sequence ID" value="MDC0709623.1"/>
    <property type="molecule type" value="Genomic_DNA"/>
</dbReference>
<accession>A0ABT5DA03</accession>
<dbReference type="InterPro" id="IPR018062">
    <property type="entry name" value="HTH_AraC-typ_CS"/>
</dbReference>
<keyword evidence="2" id="KW-0238">DNA-binding</keyword>
<dbReference type="InterPro" id="IPR018060">
    <property type="entry name" value="HTH_AraC"/>
</dbReference>
<dbReference type="InterPro" id="IPR009057">
    <property type="entry name" value="Homeodomain-like_sf"/>
</dbReference>
<evidence type="ECO:0000313" key="7">
    <source>
        <dbReference type="Proteomes" id="UP001221838"/>
    </source>
</evidence>
<dbReference type="PRINTS" id="PR00032">
    <property type="entry name" value="HTHARAC"/>
</dbReference>
<dbReference type="PANTHER" id="PTHR46796">
    <property type="entry name" value="HTH-TYPE TRANSCRIPTIONAL ACTIVATOR RHAS-RELATED"/>
    <property type="match status" value="1"/>
</dbReference>
<protein>
    <submittedName>
        <fullName evidence="6">AraC family transcriptional regulator</fullName>
    </submittedName>
</protein>
<organism evidence="6 7">
    <name type="scientific">Stigmatella ashevillensis</name>
    <dbReference type="NCBI Taxonomy" id="2995309"/>
    <lineage>
        <taxon>Bacteria</taxon>
        <taxon>Pseudomonadati</taxon>
        <taxon>Myxococcota</taxon>
        <taxon>Myxococcia</taxon>
        <taxon>Myxococcales</taxon>
        <taxon>Cystobacterineae</taxon>
        <taxon>Archangiaceae</taxon>
        <taxon>Stigmatella</taxon>
    </lineage>
</organism>
<dbReference type="RefSeq" id="WP_272138330.1">
    <property type="nucleotide sequence ID" value="NZ_JAQNDM010000002.1"/>
</dbReference>
<gene>
    <name evidence="6" type="ORF">POL68_14220</name>
</gene>
<feature type="region of interest" description="Disordered" evidence="4">
    <location>
        <begin position="345"/>
        <end position="414"/>
    </location>
</feature>
<feature type="domain" description="HTH araC/xylS-type" evidence="5">
    <location>
        <begin position="255"/>
        <end position="353"/>
    </location>
</feature>
<comment type="caution">
    <text evidence="6">The sequence shown here is derived from an EMBL/GenBank/DDBJ whole genome shotgun (WGS) entry which is preliminary data.</text>
</comment>
<dbReference type="InterPro" id="IPR020449">
    <property type="entry name" value="Tscrpt_reg_AraC-type_HTH"/>
</dbReference>
<evidence type="ECO:0000259" key="5">
    <source>
        <dbReference type="PROSITE" id="PS01124"/>
    </source>
</evidence>
<keyword evidence="7" id="KW-1185">Reference proteome</keyword>
<dbReference type="SMART" id="SM00342">
    <property type="entry name" value="HTH_ARAC"/>
    <property type="match status" value="1"/>
</dbReference>
<dbReference type="Proteomes" id="UP001221838">
    <property type="component" value="Unassembled WGS sequence"/>
</dbReference>
<dbReference type="Gene3D" id="1.10.10.60">
    <property type="entry name" value="Homeodomain-like"/>
    <property type="match status" value="2"/>
</dbReference>
<proteinExistence type="predicted"/>
<name>A0ABT5DA03_9BACT</name>
<feature type="compositionally biased region" description="Low complexity" evidence="4">
    <location>
        <begin position="381"/>
        <end position="403"/>
    </location>
</feature>
<dbReference type="PANTHER" id="PTHR46796:SF7">
    <property type="entry name" value="ARAC FAMILY TRANSCRIPTIONAL REGULATOR"/>
    <property type="match status" value="1"/>
</dbReference>
<evidence type="ECO:0000256" key="3">
    <source>
        <dbReference type="ARBA" id="ARBA00023163"/>
    </source>
</evidence>
<sequence>MRTRSADGPLHVPARTARPTATTPEPSRPAVWGDCELQRSASEPERSAPLTSDGASDPFADILRLTEASSVVSGGFSARGDWALRFPSLEKLKLAAVARGTCLLRLDGQKRCIRLEEGDVVFLPGPRGFVLASSLSIPPKDARRVREGFAQIGDGEEPECVVLSGVVSPHPSSGSLLSEVLPELVHVHSASPEAAPLQWLLEQILEERRGARPGRAIASALLAQLLFVQALRAHLGGAGRLPSGWLRALRDERIAPALRLMHGDPGREWTLDALAKASAMSRTSFATHFKSVAGVAPLSYLTEWRMRLAQRALREDQVTISQIAASLGYTSESAFSNAFKRVTGSAPRHYRHAARERPSTSPEDGGLELGPRTAAERRASSEAASSARAPGSTGSLARATTRSTRGRSARPAPS</sequence>
<reference evidence="6 7" key="1">
    <citation type="submission" date="2022-11" db="EMBL/GenBank/DDBJ databases">
        <title>Minimal conservation of predation-associated metabolite biosynthetic gene clusters underscores biosynthetic potential of Myxococcota including descriptions for ten novel species: Archangium lansinium sp. nov., Myxococcus landrumus sp. nov., Nannocystis bai.</title>
        <authorList>
            <person name="Ahearne A."/>
            <person name="Stevens C."/>
            <person name="Dowd S."/>
        </authorList>
    </citation>
    <scope>NUCLEOTIDE SEQUENCE [LARGE SCALE GENOMIC DNA]</scope>
    <source>
        <strain evidence="6 7">NCWAL01</strain>
    </source>
</reference>
<dbReference type="InterPro" id="IPR050204">
    <property type="entry name" value="AraC_XylS_family_regulators"/>
</dbReference>
<dbReference type="Pfam" id="PF12852">
    <property type="entry name" value="Cupin_6"/>
    <property type="match status" value="1"/>
</dbReference>
<dbReference type="InterPro" id="IPR032783">
    <property type="entry name" value="AraC_lig"/>
</dbReference>
<dbReference type="SUPFAM" id="SSF46689">
    <property type="entry name" value="Homeodomain-like"/>
    <property type="match status" value="2"/>
</dbReference>
<dbReference type="Pfam" id="PF12833">
    <property type="entry name" value="HTH_18"/>
    <property type="match status" value="1"/>
</dbReference>
<evidence type="ECO:0000256" key="4">
    <source>
        <dbReference type="SAM" id="MobiDB-lite"/>
    </source>
</evidence>
<feature type="region of interest" description="Disordered" evidence="4">
    <location>
        <begin position="1"/>
        <end position="55"/>
    </location>
</feature>
<evidence type="ECO:0000256" key="2">
    <source>
        <dbReference type="ARBA" id="ARBA00023125"/>
    </source>
</evidence>
<keyword evidence="3" id="KW-0804">Transcription</keyword>
<dbReference type="PROSITE" id="PS00041">
    <property type="entry name" value="HTH_ARAC_FAMILY_1"/>
    <property type="match status" value="1"/>
</dbReference>